<sequence>MRVARYAAAALVLALAGCSSDDPGAGPGPTPSPSDTPSSSAPTTSDSPSPSSSSAPGTELDWRPVPGPVRDSVTAGGGWTVIVKNDGASWDLDGPQKSTGGREPGFRVSDALLDADWAVVVLQDKTEQQPSRAQVTELSTGRTFTIDGRSDVPTTNGGTWALGDGRLLHATVSKGAYCLASVDLASQTSTLGWCAPKRHGFNGAHVTPAGDSVLSFDSGRPSCRTLMALDGADATPFDGVPDCRAWDGLRTADGAVWSVIPDEHRIEEAHFYATTPDGQQDLGPGTAGTLVWCAGAAWFVRDPQQEGDPAALVRWTAADGPSVAYESPGGRAFLSAPRCGGDAITVTAMAGQGDEQVTAALS</sequence>
<comment type="caution">
    <text evidence="3">The sequence shown here is derived from an EMBL/GenBank/DDBJ whole genome shotgun (WGS) entry which is preliminary data.</text>
</comment>
<keyword evidence="2" id="KW-0732">Signal</keyword>
<name>A0ABN1U7Y0_9ACTN</name>
<dbReference type="PROSITE" id="PS51257">
    <property type="entry name" value="PROKAR_LIPOPROTEIN"/>
    <property type="match status" value="1"/>
</dbReference>
<evidence type="ECO:0000256" key="1">
    <source>
        <dbReference type="SAM" id="MobiDB-lite"/>
    </source>
</evidence>
<evidence type="ECO:0000313" key="4">
    <source>
        <dbReference type="Proteomes" id="UP001499979"/>
    </source>
</evidence>
<protein>
    <submittedName>
        <fullName evidence="3">Uncharacterized protein</fullName>
    </submittedName>
</protein>
<feature type="compositionally biased region" description="Low complexity" evidence="1">
    <location>
        <begin position="35"/>
        <end position="57"/>
    </location>
</feature>
<dbReference type="Proteomes" id="UP001499979">
    <property type="component" value="Unassembled WGS sequence"/>
</dbReference>
<evidence type="ECO:0000313" key="3">
    <source>
        <dbReference type="EMBL" id="GAA1126925.1"/>
    </source>
</evidence>
<feature type="signal peptide" evidence="2">
    <location>
        <begin position="1"/>
        <end position="21"/>
    </location>
</feature>
<accession>A0ABN1U7Y0</accession>
<gene>
    <name evidence="3" type="ORF">GCM10009606_03230</name>
</gene>
<evidence type="ECO:0000256" key="2">
    <source>
        <dbReference type="SAM" id="SignalP"/>
    </source>
</evidence>
<dbReference type="RefSeq" id="WP_343905046.1">
    <property type="nucleotide sequence ID" value="NZ_BAAAJE010000001.1"/>
</dbReference>
<reference evidence="3 4" key="1">
    <citation type="journal article" date="2019" name="Int. J. Syst. Evol. Microbiol.">
        <title>The Global Catalogue of Microorganisms (GCM) 10K type strain sequencing project: providing services to taxonomists for standard genome sequencing and annotation.</title>
        <authorList>
            <consortium name="The Broad Institute Genomics Platform"/>
            <consortium name="The Broad Institute Genome Sequencing Center for Infectious Disease"/>
            <person name="Wu L."/>
            <person name="Ma J."/>
        </authorList>
    </citation>
    <scope>NUCLEOTIDE SEQUENCE [LARGE SCALE GENOMIC DNA]</scope>
    <source>
        <strain evidence="3 4">JCM 11813</strain>
    </source>
</reference>
<dbReference type="EMBL" id="BAAAJE010000001">
    <property type="protein sequence ID" value="GAA1126925.1"/>
    <property type="molecule type" value="Genomic_DNA"/>
</dbReference>
<organism evidence="3 4">
    <name type="scientific">Nocardioides aquiterrae</name>
    <dbReference type="NCBI Taxonomy" id="203799"/>
    <lineage>
        <taxon>Bacteria</taxon>
        <taxon>Bacillati</taxon>
        <taxon>Actinomycetota</taxon>
        <taxon>Actinomycetes</taxon>
        <taxon>Propionibacteriales</taxon>
        <taxon>Nocardioidaceae</taxon>
        <taxon>Nocardioides</taxon>
    </lineage>
</organism>
<proteinExistence type="predicted"/>
<feature type="chain" id="PRO_5046569013" evidence="2">
    <location>
        <begin position="22"/>
        <end position="362"/>
    </location>
</feature>
<feature type="region of interest" description="Disordered" evidence="1">
    <location>
        <begin position="17"/>
        <end position="76"/>
    </location>
</feature>
<keyword evidence="4" id="KW-1185">Reference proteome</keyword>